<gene>
    <name evidence="2" type="ORF">RN87_11190</name>
</gene>
<feature type="transmembrane region" description="Helical" evidence="1">
    <location>
        <begin position="382"/>
        <end position="403"/>
    </location>
</feature>
<evidence type="ECO:0000256" key="1">
    <source>
        <dbReference type="HAMAP-Rule" id="MF_02062"/>
    </source>
</evidence>
<sequence>MEELRVLKFDMFTTLMLAVLAIYFGDFMRKIFPILKKYCLPSAVVGGTVFALISLLLFKMGIVQLDFDYKAINQLFYSIFFAASGAAASMALLKKGGKLVVIFAVLAAVLAAFQNAIALAVGKFMNVDPLISMMTGSIPMTGGHGNAASFAPIAVEAGAPAAMEVAIAAATFGLISGCMLGGPFGNFLVKRFKLEGSLSNEQEMGEIDAEGESGSLLVNKPNLIQAVFLMCVAIGVGKLIELGLKSIQDSTGWKVALPIHVCCMFAGIVIRLIYDRKEGNHDVLYESIDIVGEFSLALFVSMSIITMKLWQLSGLGMALVVLLIAQVILIVIFCYFLTFKLLGKNYDAAVMSVGHMGFGLGAVPVSMTTMQAVCKKYRYSKLAFFVVPVIGGFISNLTNAVIITKFLDLAKSLHAVWIG</sequence>
<keyword evidence="1" id="KW-0406">Ion transport</keyword>
<feature type="transmembrane region" description="Helical" evidence="1">
    <location>
        <begin position="223"/>
        <end position="243"/>
    </location>
</feature>
<comment type="subcellular location">
    <subcellularLocation>
        <location evidence="1">Cell membrane</location>
        <topology evidence="1">Multi-pass membrane protein</topology>
    </subcellularLocation>
</comment>
<accession>A0A0S2ZQM7</accession>
<protein>
    <recommendedName>
        <fullName evidence="1">Sodium/glutamate symporter</fullName>
    </recommendedName>
</protein>
<keyword evidence="1" id="KW-1133">Transmembrane helix</keyword>
<keyword evidence="1" id="KW-0739">Sodium transport</keyword>
<proteinExistence type="inferred from homology"/>
<feature type="transmembrane region" description="Helical" evidence="1">
    <location>
        <begin position="255"/>
        <end position="274"/>
    </location>
</feature>
<keyword evidence="1" id="KW-0029">Amino-acid transport</keyword>
<dbReference type="HAMAP" id="MF_02062">
    <property type="entry name" value="GltS"/>
    <property type="match status" value="1"/>
</dbReference>
<feature type="transmembrane region" description="Helical" evidence="1">
    <location>
        <begin position="38"/>
        <end position="62"/>
    </location>
</feature>
<comment type="function">
    <text evidence="1">Catalyzes the sodium-dependent transport of glutamate.</text>
</comment>
<dbReference type="PANTHER" id="PTHR36178">
    <property type="entry name" value="SLR0625 PROTEIN"/>
    <property type="match status" value="1"/>
</dbReference>
<comment type="similarity">
    <text evidence="1">Belongs to the glutamate:Na(+) symporter (ESS) (TC 2.A.27) family.</text>
</comment>
<dbReference type="RefSeq" id="WP_029492823.1">
    <property type="nucleotide sequence ID" value="NZ_ATKF01000027.1"/>
</dbReference>
<dbReference type="GO" id="GO:0015501">
    <property type="term" value="F:glutamate:sodium symporter activity"/>
    <property type="evidence" value="ECO:0007669"/>
    <property type="project" value="UniProtKB-UniRule"/>
</dbReference>
<evidence type="ECO:0000313" key="2">
    <source>
        <dbReference type="EMBL" id="ALQ41073.1"/>
    </source>
</evidence>
<feature type="transmembrane region" description="Helical" evidence="1">
    <location>
        <begin position="100"/>
        <end position="121"/>
    </location>
</feature>
<keyword evidence="1" id="KW-0812">Transmembrane</keyword>
<organism evidence="2">
    <name type="scientific">Fusobacterium hwasookii ChDC F174</name>
    <dbReference type="NCBI Taxonomy" id="1307442"/>
    <lineage>
        <taxon>Bacteria</taxon>
        <taxon>Fusobacteriati</taxon>
        <taxon>Fusobacteriota</taxon>
        <taxon>Fusobacteriia</taxon>
        <taxon>Fusobacteriales</taxon>
        <taxon>Fusobacteriaceae</taxon>
        <taxon>Fusobacterium</taxon>
    </lineage>
</organism>
<feature type="transmembrane region" description="Helical" evidence="1">
    <location>
        <begin position="74"/>
        <end position="93"/>
    </location>
</feature>
<dbReference type="OrthoDB" id="4921038at2"/>
<dbReference type="Proteomes" id="UP000063275">
    <property type="component" value="Chromosome"/>
</dbReference>
<evidence type="ECO:0000313" key="3">
    <source>
        <dbReference type="Proteomes" id="UP000063275"/>
    </source>
</evidence>
<feature type="transmembrane region" description="Helical" evidence="1">
    <location>
        <begin position="317"/>
        <end position="338"/>
    </location>
</feature>
<keyword evidence="1" id="KW-0472">Membrane</keyword>
<keyword evidence="1" id="KW-0915">Sodium</keyword>
<comment type="caution">
    <text evidence="1">Lacks conserved residue(s) required for the propagation of feature annotation.</text>
</comment>
<dbReference type="InterPro" id="IPR004445">
    <property type="entry name" value="GltS"/>
</dbReference>
<dbReference type="KEGG" id="fhw:RN87_11190"/>
<dbReference type="AlphaFoldDB" id="A0A0S2ZQM7"/>
<name>A0A0S2ZQM7_9FUSO</name>
<keyword evidence="1" id="KW-0813">Transport</keyword>
<dbReference type="Pfam" id="PF03616">
    <property type="entry name" value="Glt_symporter"/>
    <property type="match status" value="1"/>
</dbReference>
<dbReference type="PANTHER" id="PTHR36178:SF1">
    <property type="entry name" value="SODIUM_GLUTAMATE SYMPORTER"/>
    <property type="match status" value="1"/>
</dbReference>
<feature type="transmembrane region" description="Helical" evidence="1">
    <location>
        <begin position="294"/>
        <end position="310"/>
    </location>
</feature>
<feature type="transmembrane region" description="Helical" evidence="1">
    <location>
        <begin position="6"/>
        <end position="26"/>
    </location>
</feature>
<dbReference type="EMBL" id="CP013331">
    <property type="protein sequence ID" value="ALQ41073.1"/>
    <property type="molecule type" value="Genomic_DNA"/>
</dbReference>
<reference evidence="2 3" key="1">
    <citation type="submission" date="2015-11" db="EMBL/GenBank/DDBJ databases">
        <authorList>
            <person name="Zhang Y."/>
            <person name="Guo Z."/>
        </authorList>
    </citation>
    <scope>NUCLEOTIDE SEQUENCE [LARGE SCALE GENOMIC DNA]</scope>
    <source>
        <strain evidence="2 3">ChDC F174</strain>
    </source>
</reference>
<keyword evidence="1" id="KW-1003">Cell membrane</keyword>
<dbReference type="GO" id="GO:0015813">
    <property type="term" value="P:L-glutamate transmembrane transport"/>
    <property type="evidence" value="ECO:0007669"/>
    <property type="project" value="InterPro"/>
</dbReference>
<keyword evidence="1" id="KW-0769">Symport</keyword>
<dbReference type="GO" id="GO:0005886">
    <property type="term" value="C:plasma membrane"/>
    <property type="evidence" value="ECO:0007669"/>
    <property type="project" value="UniProtKB-SubCell"/>
</dbReference>